<dbReference type="GO" id="GO:0005737">
    <property type="term" value="C:cytoplasm"/>
    <property type="evidence" value="ECO:0007669"/>
    <property type="project" value="TreeGrafter"/>
</dbReference>
<protein>
    <submittedName>
        <fullName evidence="2">SUMO-activating enzyme subunit 2</fullName>
    </submittedName>
</protein>
<dbReference type="InterPro" id="IPR045886">
    <property type="entry name" value="ThiF/MoeB/HesA"/>
</dbReference>
<accession>A0AAD5XL93</accession>
<name>A0AAD5XL93_9FUNG</name>
<sequence>MDTINVSNLNRQFLFQAEHVKQSKAMVARDSVLRMQPSVVVEAYVANIITDPRFDFFWFNELDLFLNALDNCETPHRLPPAAAAGVGRQTVNIKVKQPSYSVGIVVFPTADKVTS</sequence>
<evidence type="ECO:0000313" key="3">
    <source>
        <dbReference type="Proteomes" id="UP001212152"/>
    </source>
</evidence>
<evidence type="ECO:0000259" key="1">
    <source>
        <dbReference type="Pfam" id="PF00899"/>
    </source>
</evidence>
<dbReference type="GO" id="GO:0031510">
    <property type="term" value="C:SUMO activating enzyme complex"/>
    <property type="evidence" value="ECO:0007669"/>
    <property type="project" value="TreeGrafter"/>
</dbReference>
<feature type="domain" description="THIF-type NAD/FAD binding fold" evidence="1">
    <location>
        <begin position="1"/>
        <end position="79"/>
    </location>
</feature>
<dbReference type="InterPro" id="IPR000594">
    <property type="entry name" value="ThiF_NAD_FAD-bd"/>
</dbReference>
<dbReference type="PANTHER" id="PTHR10953:SF5">
    <property type="entry name" value="SUMO-ACTIVATING ENZYME SUBUNIT 2"/>
    <property type="match status" value="1"/>
</dbReference>
<dbReference type="Gene3D" id="3.40.50.720">
    <property type="entry name" value="NAD(P)-binding Rossmann-like Domain"/>
    <property type="match status" value="1"/>
</dbReference>
<gene>
    <name evidence="2" type="primary">SAE2</name>
    <name evidence="2" type="ORF">HDU87_005364</name>
</gene>
<dbReference type="GO" id="GO:0019948">
    <property type="term" value="F:SUMO activating enzyme activity"/>
    <property type="evidence" value="ECO:0007669"/>
    <property type="project" value="TreeGrafter"/>
</dbReference>
<dbReference type="PANTHER" id="PTHR10953">
    <property type="entry name" value="UBIQUITIN-ACTIVATING ENZYME E1"/>
    <property type="match status" value="1"/>
</dbReference>
<reference evidence="2" key="1">
    <citation type="submission" date="2020-05" db="EMBL/GenBank/DDBJ databases">
        <title>Phylogenomic resolution of chytrid fungi.</title>
        <authorList>
            <person name="Stajich J.E."/>
            <person name="Amses K."/>
            <person name="Simmons R."/>
            <person name="Seto K."/>
            <person name="Myers J."/>
            <person name="Bonds A."/>
            <person name="Quandt C.A."/>
            <person name="Barry K."/>
            <person name="Liu P."/>
            <person name="Grigoriev I."/>
            <person name="Longcore J.E."/>
            <person name="James T.Y."/>
        </authorList>
    </citation>
    <scope>NUCLEOTIDE SEQUENCE</scope>
    <source>
        <strain evidence="2">JEL0379</strain>
    </source>
</reference>
<dbReference type="Proteomes" id="UP001212152">
    <property type="component" value="Unassembled WGS sequence"/>
</dbReference>
<organism evidence="2 3">
    <name type="scientific">Geranomyces variabilis</name>
    <dbReference type="NCBI Taxonomy" id="109894"/>
    <lineage>
        <taxon>Eukaryota</taxon>
        <taxon>Fungi</taxon>
        <taxon>Fungi incertae sedis</taxon>
        <taxon>Chytridiomycota</taxon>
        <taxon>Chytridiomycota incertae sedis</taxon>
        <taxon>Chytridiomycetes</taxon>
        <taxon>Spizellomycetales</taxon>
        <taxon>Powellomycetaceae</taxon>
        <taxon>Geranomyces</taxon>
    </lineage>
</organism>
<dbReference type="AlphaFoldDB" id="A0AAD5XL93"/>
<proteinExistence type="predicted"/>
<keyword evidence="3" id="KW-1185">Reference proteome</keyword>
<dbReference type="GO" id="GO:0016925">
    <property type="term" value="P:protein sumoylation"/>
    <property type="evidence" value="ECO:0007669"/>
    <property type="project" value="TreeGrafter"/>
</dbReference>
<comment type="caution">
    <text evidence="2">The sequence shown here is derived from an EMBL/GenBank/DDBJ whole genome shotgun (WGS) entry which is preliminary data.</text>
</comment>
<dbReference type="EMBL" id="JADGJQ010000042">
    <property type="protein sequence ID" value="KAJ3176322.1"/>
    <property type="molecule type" value="Genomic_DNA"/>
</dbReference>
<evidence type="ECO:0000313" key="2">
    <source>
        <dbReference type="EMBL" id="KAJ3176322.1"/>
    </source>
</evidence>
<dbReference type="Pfam" id="PF00899">
    <property type="entry name" value="ThiF"/>
    <property type="match status" value="1"/>
</dbReference>
<dbReference type="SUPFAM" id="SSF69572">
    <property type="entry name" value="Activating enzymes of the ubiquitin-like proteins"/>
    <property type="match status" value="1"/>
</dbReference>
<dbReference type="InterPro" id="IPR035985">
    <property type="entry name" value="Ubiquitin-activating_enz"/>
</dbReference>